<proteinExistence type="predicted"/>
<evidence type="ECO:0000313" key="2">
    <source>
        <dbReference type="Proteomes" id="UP000323386"/>
    </source>
</evidence>
<dbReference type="AlphaFoldDB" id="A0A5C3EZ14"/>
<keyword evidence="2" id="KW-1185">Reference proteome</keyword>
<organism evidence="1 2">
    <name type="scientific">Pseudozyma flocculosa</name>
    <dbReference type="NCBI Taxonomy" id="84751"/>
    <lineage>
        <taxon>Eukaryota</taxon>
        <taxon>Fungi</taxon>
        <taxon>Dikarya</taxon>
        <taxon>Basidiomycota</taxon>
        <taxon>Ustilaginomycotina</taxon>
        <taxon>Ustilaginomycetes</taxon>
        <taxon>Ustilaginales</taxon>
        <taxon>Ustilaginaceae</taxon>
        <taxon>Pseudozyma</taxon>
    </lineage>
</organism>
<protein>
    <submittedName>
        <fullName evidence="1">Uncharacterized protein</fullName>
    </submittedName>
</protein>
<dbReference type="Proteomes" id="UP000323386">
    <property type="component" value="Unassembled WGS sequence"/>
</dbReference>
<gene>
    <name evidence="1" type="ORF">PSFLO_02932</name>
</gene>
<dbReference type="EMBL" id="OOIP01000007">
    <property type="protein sequence ID" value="SPO37458.1"/>
    <property type="molecule type" value="Genomic_DNA"/>
</dbReference>
<sequence>MTNILIDHGKRTFSLSVNIPTAALPSLFHGCNFTSLTATAKYVAAYSTKIEGILKKDIGLMLQKKFWLEHADLTQKVFVDAVAKMKELKRTGNLQSASKSGHQLQR</sequence>
<reference evidence="1 2" key="1">
    <citation type="submission" date="2018-03" db="EMBL/GenBank/DDBJ databases">
        <authorList>
            <person name="Guldener U."/>
        </authorList>
    </citation>
    <scope>NUCLEOTIDE SEQUENCE [LARGE SCALE GENOMIC DNA]</scope>
    <source>
        <strain evidence="1 2">DAOM196992</strain>
    </source>
</reference>
<evidence type="ECO:0000313" key="1">
    <source>
        <dbReference type="EMBL" id="SPO37458.1"/>
    </source>
</evidence>
<name>A0A5C3EZ14_9BASI</name>
<accession>A0A5C3EZ14</accession>